<dbReference type="KEGG" id="whr:OG579_06655"/>
<feature type="region of interest" description="Disordered" evidence="1">
    <location>
        <begin position="1"/>
        <end position="44"/>
    </location>
</feature>
<dbReference type="SUPFAM" id="SSF55486">
    <property type="entry name" value="Metalloproteases ('zincins'), catalytic domain"/>
    <property type="match status" value="1"/>
</dbReference>
<organism evidence="2 3">
    <name type="scientific">Williamsia herbipolensis</name>
    <dbReference type="NCBI Taxonomy" id="1603258"/>
    <lineage>
        <taxon>Bacteria</taxon>
        <taxon>Bacillati</taxon>
        <taxon>Actinomycetota</taxon>
        <taxon>Actinomycetes</taxon>
        <taxon>Mycobacteriales</taxon>
        <taxon>Nocardiaceae</taxon>
        <taxon>Williamsia</taxon>
    </lineage>
</organism>
<name>A0AAU4K636_9NOCA</name>
<feature type="compositionally biased region" description="Low complexity" evidence="1">
    <location>
        <begin position="26"/>
        <end position="37"/>
    </location>
</feature>
<keyword evidence="2" id="KW-0482">Metalloprotease</keyword>
<feature type="compositionally biased region" description="Basic and acidic residues" evidence="1">
    <location>
        <begin position="447"/>
        <end position="474"/>
    </location>
</feature>
<dbReference type="RefSeq" id="WP_328858529.1">
    <property type="nucleotide sequence ID" value="NZ_CP108021.1"/>
</dbReference>
<protein>
    <submittedName>
        <fullName evidence="2">Zinc-dependent metalloprotease</fullName>
    </submittedName>
</protein>
<evidence type="ECO:0000313" key="2">
    <source>
        <dbReference type="EMBL" id="WUM21462.1"/>
    </source>
</evidence>
<reference evidence="2 3" key="1">
    <citation type="submission" date="2022-10" db="EMBL/GenBank/DDBJ databases">
        <title>The complete genomes of actinobacterial strains from the NBC collection.</title>
        <authorList>
            <person name="Joergensen T.S."/>
            <person name="Alvarez Arevalo M."/>
            <person name="Sterndorff E.B."/>
            <person name="Faurdal D."/>
            <person name="Vuksanovic O."/>
            <person name="Mourched A.-S."/>
            <person name="Charusanti P."/>
            <person name="Shaw S."/>
            <person name="Blin K."/>
            <person name="Weber T."/>
        </authorList>
    </citation>
    <scope>NUCLEOTIDE SEQUENCE [LARGE SCALE GENOMIC DNA]</scope>
    <source>
        <strain evidence="2 3">NBC_00319</strain>
    </source>
</reference>
<dbReference type="GO" id="GO:0008237">
    <property type="term" value="F:metallopeptidase activity"/>
    <property type="evidence" value="ECO:0007669"/>
    <property type="project" value="UniProtKB-KW"/>
</dbReference>
<dbReference type="EMBL" id="CP108021">
    <property type="protein sequence ID" value="WUM21462.1"/>
    <property type="molecule type" value="Genomic_DNA"/>
</dbReference>
<feature type="region of interest" description="Disordered" evidence="1">
    <location>
        <begin position="441"/>
        <end position="488"/>
    </location>
</feature>
<dbReference type="InterPro" id="IPR042271">
    <property type="entry name" value="Zinicin_2_N"/>
</dbReference>
<dbReference type="AlphaFoldDB" id="A0AAU4K636"/>
<dbReference type="InterPro" id="IPR018766">
    <property type="entry name" value="Zinicin_2"/>
</dbReference>
<evidence type="ECO:0000313" key="3">
    <source>
        <dbReference type="Proteomes" id="UP001432128"/>
    </source>
</evidence>
<keyword evidence="3" id="KW-1185">Reference proteome</keyword>
<dbReference type="NCBIfam" id="TIGR03624">
    <property type="entry name" value="putative hydrolase"/>
    <property type="match status" value="1"/>
</dbReference>
<keyword evidence="2" id="KW-0645">Protease</keyword>
<dbReference type="PANTHER" id="PTHR39420:SF2">
    <property type="entry name" value="HYDROLASE"/>
    <property type="match status" value="1"/>
</dbReference>
<dbReference type="Pfam" id="PF10103">
    <property type="entry name" value="Zincin_2"/>
    <property type="match status" value="1"/>
</dbReference>
<sequence length="488" mass="50675">MNDLPFGFRSSSDDGDDDAARKRGDSSSGGAPGSDPFGFGGAGGGAGGFDPNALGQMLSQLGSMISGMGAGSGSGGGGPVNYQVATSLARQQIGDFTPIDAGQESAVTDAVRLVEVWLDGATTLPAGVTTSVAWTPVQWLEETLPTWKVLCDPVATQIAGTLSAGLPAEAQQFAGPMMGMLNQMGGMAFGTQLGQGLGQLAKEVLTSSDVGLPLAPTGTAVLLPEAIAAFADGLEQPAQEIIVFFAAREAAHVRLFAHVPWLRQRLLATVEEYARGITVDFSGIQEAANGIDPTELLSNPAKIEELMASGTSFEPTTTPEQKAALARLETLLALIEGWVEHVVAHALADRIPAAGALAETVRRRRASGGPAEQTFATLVGLELRPRKLREAADLWEKLLTSSDVATRDGIWAHPDLMPDGDDIDSPAGFIDRVIGGDVSSFDDPMAELEKTMADEAAAREAKAESESSGEKDTDTDGDDPTGSGDTDR</sequence>
<evidence type="ECO:0000256" key="1">
    <source>
        <dbReference type="SAM" id="MobiDB-lite"/>
    </source>
</evidence>
<dbReference type="Proteomes" id="UP001432128">
    <property type="component" value="Chromosome"/>
</dbReference>
<accession>A0AAU4K636</accession>
<proteinExistence type="predicted"/>
<keyword evidence="2" id="KW-0378">Hydrolase</keyword>
<gene>
    <name evidence="2" type="ORF">OG579_06655</name>
</gene>
<dbReference type="PANTHER" id="PTHR39420">
    <property type="match status" value="1"/>
</dbReference>
<dbReference type="Gene3D" id="1.20.150.30">
    <property type="entry name" value="Zincin-like metallopeptidase, N-terminal domain"/>
    <property type="match status" value="1"/>
</dbReference>